<evidence type="ECO:0000256" key="1">
    <source>
        <dbReference type="SAM" id="MobiDB-lite"/>
    </source>
</evidence>
<proteinExistence type="predicted"/>
<reference evidence="2 3" key="1">
    <citation type="submission" date="2017-09" db="EMBL/GenBank/DDBJ databases">
        <title>Complete genome sequence of Verrucomicrobial strain HZ-65, isolated from freshwater.</title>
        <authorList>
            <person name="Choi A."/>
        </authorList>
    </citation>
    <scope>NUCLEOTIDE SEQUENCE [LARGE SCALE GENOMIC DNA]</scope>
    <source>
        <strain evidence="2 3">HZ-65</strain>
    </source>
</reference>
<dbReference type="AlphaFoldDB" id="A0A290Q791"/>
<protein>
    <submittedName>
        <fullName evidence="2">Uncharacterized protein</fullName>
    </submittedName>
</protein>
<dbReference type="EMBL" id="CP023344">
    <property type="protein sequence ID" value="ATC64137.1"/>
    <property type="molecule type" value="Genomic_DNA"/>
</dbReference>
<dbReference type="Proteomes" id="UP000217265">
    <property type="component" value="Chromosome"/>
</dbReference>
<evidence type="ECO:0000313" key="3">
    <source>
        <dbReference type="Proteomes" id="UP000217265"/>
    </source>
</evidence>
<gene>
    <name evidence="2" type="ORF">CMV30_09315</name>
</gene>
<keyword evidence="3" id="KW-1185">Reference proteome</keyword>
<dbReference type="KEGG" id="vbh:CMV30_09315"/>
<accession>A0A290Q791</accession>
<name>A0A290Q791_9BACT</name>
<feature type="region of interest" description="Disordered" evidence="1">
    <location>
        <begin position="31"/>
        <end position="59"/>
    </location>
</feature>
<organism evidence="2 3">
    <name type="scientific">Nibricoccus aquaticus</name>
    <dbReference type="NCBI Taxonomy" id="2576891"/>
    <lineage>
        <taxon>Bacteria</taxon>
        <taxon>Pseudomonadati</taxon>
        <taxon>Verrucomicrobiota</taxon>
        <taxon>Opitutia</taxon>
        <taxon>Opitutales</taxon>
        <taxon>Opitutaceae</taxon>
        <taxon>Nibricoccus</taxon>
    </lineage>
</organism>
<feature type="compositionally biased region" description="Gly residues" evidence="1">
    <location>
        <begin position="38"/>
        <end position="50"/>
    </location>
</feature>
<sequence>MPEDGFFNHRWEWMGMDADGRTMEALDECRPGEEDGRGGGIFWEMGGGVQPGASLDVRA</sequence>
<evidence type="ECO:0000313" key="2">
    <source>
        <dbReference type="EMBL" id="ATC64137.1"/>
    </source>
</evidence>